<dbReference type="EMBL" id="JAATTO010000018">
    <property type="protein sequence ID" value="MBC9979355.1"/>
    <property type="molecule type" value="Genomic_DNA"/>
</dbReference>
<dbReference type="Proteomes" id="UP000639516">
    <property type="component" value="Unassembled WGS sequence"/>
</dbReference>
<keyword evidence="3" id="KW-1185">Reference proteome</keyword>
<organism evidence="2 3">
    <name type="scientific">Bradyrhizobium campsiandrae</name>
    <dbReference type="NCBI Taxonomy" id="1729892"/>
    <lineage>
        <taxon>Bacteria</taxon>
        <taxon>Pseudomonadati</taxon>
        <taxon>Pseudomonadota</taxon>
        <taxon>Alphaproteobacteria</taxon>
        <taxon>Hyphomicrobiales</taxon>
        <taxon>Nitrobacteraceae</taxon>
        <taxon>Bradyrhizobium</taxon>
    </lineage>
</organism>
<keyword evidence="1" id="KW-0812">Transmembrane</keyword>
<evidence type="ECO:0000313" key="3">
    <source>
        <dbReference type="Proteomes" id="UP000639516"/>
    </source>
</evidence>
<sequence length="235" mass="25252">MMDARERLIADMVLAALLLLVPAFLLHSDSQFAGSLAGFALGTGAAVLMVLLLVYPMVKYGAGLKALVTRRVSMPALLAFHAYAGIVAAFLALLHTGHKFQSPLGIALVTSMLIVVVTGFVGRYYLPQTAAGLRQQQSQLATLRSAYEHTAAVMSSADREEHEGAAQRGLALPRLPLLQLVDGISELEVAIGSNEAVKKIFMQWIGLHVLAAIVMYALLAVHVAAEIYYGLRWLT</sequence>
<feature type="transmembrane region" description="Helical" evidence="1">
    <location>
        <begin position="38"/>
        <end position="55"/>
    </location>
</feature>
<keyword evidence="1" id="KW-0472">Membrane</keyword>
<protein>
    <submittedName>
        <fullName evidence="2">Iron reductase</fullName>
    </submittedName>
</protein>
<keyword evidence="1" id="KW-1133">Transmembrane helix</keyword>
<evidence type="ECO:0000313" key="2">
    <source>
        <dbReference type="EMBL" id="MBC9979355.1"/>
    </source>
</evidence>
<feature type="transmembrane region" description="Helical" evidence="1">
    <location>
        <begin position="204"/>
        <end position="225"/>
    </location>
</feature>
<accession>A0ABR7U5Q8</accession>
<gene>
    <name evidence="2" type="ORF">HA482_14215</name>
</gene>
<evidence type="ECO:0000256" key="1">
    <source>
        <dbReference type="SAM" id="Phobius"/>
    </source>
</evidence>
<comment type="caution">
    <text evidence="2">The sequence shown here is derived from an EMBL/GenBank/DDBJ whole genome shotgun (WGS) entry which is preliminary data.</text>
</comment>
<feature type="transmembrane region" description="Helical" evidence="1">
    <location>
        <begin position="106"/>
        <end position="126"/>
    </location>
</feature>
<dbReference type="RefSeq" id="WP_188149122.1">
    <property type="nucleotide sequence ID" value="NZ_JAATTO010000018.1"/>
</dbReference>
<proteinExistence type="predicted"/>
<name>A0ABR7U5Q8_9BRAD</name>
<feature type="transmembrane region" description="Helical" evidence="1">
    <location>
        <begin position="76"/>
        <end position="94"/>
    </location>
</feature>
<reference evidence="2 3" key="1">
    <citation type="journal article" date="2020" name="Arch. Microbiol.">
        <title>Bradyrhizobium campsiandrae sp. nov., a nitrogen-fixing bacterial strain isolated from a native leguminous tree from the Amazon adapted to flooded conditions.</title>
        <authorList>
            <person name="Cabral Michel D."/>
            <person name="Martins da Costa E."/>
            <person name="Azarias Guimaraes A."/>
            <person name="Soares de Carvalho T."/>
            <person name="Santos de Castro Caputo P."/>
            <person name="Willems A."/>
            <person name="de Souza Moreira F.M."/>
        </authorList>
    </citation>
    <scope>NUCLEOTIDE SEQUENCE [LARGE SCALE GENOMIC DNA]</scope>
    <source>
        <strain evidence="3">INPA 384B</strain>
    </source>
</reference>